<dbReference type="Gene3D" id="3.40.50.2300">
    <property type="match status" value="2"/>
</dbReference>
<dbReference type="RefSeq" id="WP_116712646.1">
    <property type="nucleotide sequence ID" value="NZ_LRTV01000013.1"/>
</dbReference>
<dbReference type="Pfam" id="PF00356">
    <property type="entry name" value="LacI"/>
    <property type="match status" value="1"/>
</dbReference>
<dbReference type="CDD" id="cd01392">
    <property type="entry name" value="HTH_LacI"/>
    <property type="match status" value="1"/>
</dbReference>
<dbReference type="SUPFAM" id="SSF47413">
    <property type="entry name" value="lambda repressor-like DNA-binding domains"/>
    <property type="match status" value="1"/>
</dbReference>
<protein>
    <submittedName>
        <fullName evidence="5">LacI family transcriptional regulator</fullName>
    </submittedName>
</protein>
<accession>A0A3E1IZE6</accession>
<dbReference type="InterPro" id="IPR000843">
    <property type="entry name" value="HTH_LacI"/>
</dbReference>
<dbReference type="Pfam" id="PF13377">
    <property type="entry name" value="Peripla_BP_3"/>
    <property type="match status" value="1"/>
</dbReference>
<evidence type="ECO:0000259" key="4">
    <source>
        <dbReference type="PROSITE" id="PS50932"/>
    </source>
</evidence>
<dbReference type="SMART" id="SM00354">
    <property type="entry name" value="HTH_LACI"/>
    <property type="match status" value="1"/>
</dbReference>
<evidence type="ECO:0000313" key="6">
    <source>
        <dbReference type="Proteomes" id="UP000259221"/>
    </source>
</evidence>
<feature type="domain" description="HTH lacI-type" evidence="4">
    <location>
        <begin position="5"/>
        <end position="58"/>
    </location>
</feature>
<dbReference type="Proteomes" id="UP000259221">
    <property type="component" value="Unassembled WGS sequence"/>
</dbReference>
<dbReference type="PROSITE" id="PS50932">
    <property type="entry name" value="HTH_LACI_2"/>
    <property type="match status" value="1"/>
</dbReference>
<dbReference type="GO" id="GO:0000976">
    <property type="term" value="F:transcription cis-regulatory region binding"/>
    <property type="evidence" value="ECO:0007669"/>
    <property type="project" value="TreeGrafter"/>
</dbReference>
<organism evidence="5 6">
    <name type="scientific">Gardnerella vaginalis</name>
    <dbReference type="NCBI Taxonomy" id="2702"/>
    <lineage>
        <taxon>Bacteria</taxon>
        <taxon>Bacillati</taxon>
        <taxon>Actinomycetota</taxon>
        <taxon>Actinomycetes</taxon>
        <taxon>Bifidobacteriales</taxon>
        <taxon>Bifidobacteriaceae</taxon>
        <taxon>Gardnerella</taxon>
    </lineage>
</organism>
<evidence type="ECO:0000256" key="1">
    <source>
        <dbReference type="ARBA" id="ARBA00023015"/>
    </source>
</evidence>
<dbReference type="Gene3D" id="1.10.260.40">
    <property type="entry name" value="lambda repressor-like DNA-binding domains"/>
    <property type="match status" value="1"/>
</dbReference>
<evidence type="ECO:0000256" key="3">
    <source>
        <dbReference type="ARBA" id="ARBA00023163"/>
    </source>
</evidence>
<dbReference type="CDD" id="cd06267">
    <property type="entry name" value="PBP1_LacI_sugar_binding-like"/>
    <property type="match status" value="1"/>
</dbReference>
<evidence type="ECO:0000313" key="5">
    <source>
        <dbReference type="EMBL" id="RFD78154.1"/>
    </source>
</evidence>
<comment type="caution">
    <text evidence="5">The sequence shown here is derived from an EMBL/GenBank/DDBJ whole genome shotgun (WGS) entry which is preliminary data.</text>
</comment>
<dbReference type="PANTHER" id="PTHR30146">
    <property type="entry name" value="LACI-RELATED TRANSCRIPTIONAL REPRESSOR"/>
    <property type="match status" value="1"/>
</dbReference>
<dbReference type="GO" id="GO:0003700">
    <property type="term" value="F:DNA-binding transcription factor activity"/>
    <property type="evidence" value="ECO:0007669"/>
    <property type="project" value="TreeGrafter"/>
</dbReference>
<keyword evidence="3" id="KW-0804">Transcription</keyword>
<name>A0A3E1IZE6_GARVA</name>
<dbReference type="SUPFAM" id="SSF53822">
    <property type="entry name" value="Periplasmic binding protein-like I"/>
    <property type="match status" value="1"/>
</dbReference>
<sequence>MSKNSISDVATLAGVSIATVSRTFAHPDKVTPATRAKVTQAAEQLDFTVSRTAGVLKSGKSYRIALLIGSSRIEWFSACIIEGLNATLHAAGYDLVIYSVDGIEQRKTFFKELPLRGNTDAVIVSSFDISNNEAEQLQRIKVPIVGINCVASKILSAAISIDDAAGIKLAVRHLTTLGHKRLLYVYEHFNSPLRFSSSRRITSFETICNDTPGVQGKILPIDFGDNPLDTTISELFSSSNPPTALCFHQDSTAIPFLFRLQKLGIRVPEDLSIIGFDNSTFAEAVGLTTIRQNPCLMAQQAANIALALINEQPITRRHVTAPLQLLIRNSTGPAPDITSAN</sequence>
<dbReference type="OrthoDB" id="3510266at2"/>
<dbReference type="PANTHER" id="PTHR30146:SF109">
    <property type="entry name" value="HTH-TYPE TRANSCRIPTIONAL REGULATOR GALS"/>
    <property type="match status" value="1"/>
</dbReference>
<evidence type="ECO:0000256" key="2">
    <source>
        <dbReference type="ARBA" id="ARBA00023125"/>
    </source>
</evidence>
<proteinExistence type="predicted"/>
<dbReference type="AlphaFoldDB" id="A0A3E1IZE6"/>
<reference evidence="5 6" key="1">
    <citation type="submission" date="2016-02" db="EMBL/GenBank/DDBJ databases">
        <authorList>
            <person name="Alioto T."/>
            <person name="Alioto T."/>
        </authorList>
    </citation>
    <scope>NUCLEOTIDE SEQUENCE [LARGE SCALE GENOMIC DNA]</scope>
    <source>
        <strain evidence="5 6">NR010</strain>
    </source>
</reference>
<dbReference type="InterPro" id="IPR010982">
    <property type="entry name" value="Lambda_DNA-bd_dom_sf"/>
</dbReference>
<keyword evidence="1" id="KW-0805">Transcription regulation</keyword>
<dbReference type="InterPro" id="IPR028082">
    <property type="entry name" value="Peripla_BP_I"/>
</dbReference>
<dbReference type="EMBL" id="LRTV01000013">
    <property type="protein sequence ID" value="RFD78154.1"/>
    <property type="molecule type" value="Genomic_DNA"/>
</dbReference>
<dbReference type="InterPro" id="IPR046335">
    <property type="entry name" value="LacI/GalR-like_sensor"/>
</dbReference>
<keyword evidence="2" id="KW-0238">DNA-binding</keyword>
<gene>
    <name evidence="5" type="ORF">AXE77_05935</name>
</gene>